<dbReference type="EMBL" id="SKBQ01000007">
    <property type="protein sequence ID" value="TPX08173.1"/>
    <property type="molecule type" value="Genomic_DNA"/>
</dbReference>
<dbReference type="GeneID" id="41969195"/>
<feature type="region of interest" description="Disordered" evidence="4">
    <location>
        <begin position="176"/>
        <end position="206"/>
    </location>
</feature>
<evidence type="ECO:0000256" key="3">
    <source>
        <dbReference type="SAM" id="Coils"/>
    </source>
</evidence>
<feature type="compositionally biased region" description="Acidic residues" evidence="4">
    <location>
        <begin position="260"/>
        <end position="286"/>
    </location>
</feature>
<evidence type="ECO:0000313" key="7">
    <source>
        <dbReference type="Proteomes" id="UP000319257"/>
    </source>
</evidence>
<comment type="caution">
    <text evidence="6">The sequence shown here is derived from an EMBL/GenBank/DDBJ whole genome shotgun (WGS) entry which is preliminary data.</text>
</comment>
<dbReference type="EMBL" id="SKBQ01000007">
    <property type="protein sequence ID" value="TPX08356.1"/>
    <property type="molecule type" value="Genomic_DNA"/>
</dbReference>
<dbReference type="InterPro" id="IPR037231">
    <property type="entry name" value="NAP-like_sf"/>
</dbReference>
<feature type="compositionally biased region" description="Acidic residues" evidence="4">
    <location>
        <begin position="315"/>
        <end position="328"/>
    </location>
</feature>
<dbReference type="AlphaFoldDB" id="A0A507ANW6"/>
<accession>A0A507ANW6</accession>
<sequence>MTAIPEELQVTYEQLADLEKDFEDVETEIIRQQVQMTRDLYAKREKLIAQIPVFWSLVFEQAPPDIDEFIQPTDSNVLLTSLKSLSVSRFEIEGEGEGEGGSKGGDPRSVAIRFEFEDNDYFEDKVLEKKFWYRRDEDGWAGLVSEPVEIKWCQGKDLTEGLLGMAKKVWDQQQAAAAKNGAASGADKDKKKKPRTEKDFTPEEKALKEKLDGTGIGGMSFFAWFGYCGPRITAEESRIATEKERENRRLRAEGKKVEPKDEDEEEEEDEDEDDDEVTEEELEIFPEGDSLAIAISEDLWPSALKYFTQAQEDDMMSDVDFESDEEGMDIASNDASENEEGDEDAPAPKKRKA</sequence>
<comment type="similarity">
    <text evidence="1 2">Belongs to the nucleosome assembly protein (NAP) family.</text>
</comment>
<dbReference type="GO" id="GO:0006334">
    <property type="term" value="P:nucleosome assembly"/>
    <property type="evidence" value="ECO:0007669"/>
    <property type="project" value="InterPro"/>
</dbReference>
<evidence type="ECO:0000256" key="4">
    <source>
        <dbReference type="SAM" id="MobiDB-lite"/>
    </source>
</evidence>
<dbReference type="PANTHER" id="PTHR11875">
    <property type="entry name" value="TESTIS-SPECIFIC Y-ENCODED PROTEIN"/>
    <property type="match status" value="1"/>
</dbReference>
<dbReference type="OrthoDB" id="19419at2759"/>
<dbReference type="GO" id="GO:0005634">
    <property type="term" value="C:nucleus"/>
    <property type="evidence" value="ECO:0007669"/>
    <property type="project" value="InterPro"/>
</dbReference>
<dbReference type="InterPro" id="IPR002164">
    <property type="entry name" value="NAP_family"/>
</dbReference>
<reference evidence="6 7" key="1">
    <citation type="submission" date="2019-06" db="EMBL/GenBank/DDBJ databases">
        <title>Draft genome sequence of the filamentous fungus Phialemoniopsis curvata isolated from diesel fuel.</title>
        <authorList>
            <person name="Varaljay V.A."/>
            <person name="Lyon W.J."/>
            <person name="Crouch A.L."/>
            <person name="Drake C.E."/>
            <person name="Hollomon J.M."/>
            <person name="Nadeau L.J."/>
            <person name="Nunn H.S."/>
            <person name="Stevenson B.S."/>
            <person name="Bojanowski C.L."/>
            <person name="Crookes-Goodson W.J."/>
        </authorList>
    </citation>
    <scope>NUCLEOTIDE SEQUENCE [LARGE SCALE GENOMIC DNA]</scope>
    <source>
        <strain evidence="6 7">D216</strain>
    </source>
</reference>
<keyword evidence="7" id="KW-1185">Reference proteome</keyword>
<feature type="coiled-coil region" evidence="3">
    <location>
        <begin position="8"/>
        <end position="35"/>
    </location>
</feature>
<dbReference type="SUPFAM" id="SSF143113">
    <property type="entry name" value="NAP-like"/>
    <property type="match status" value="1"/>
</dbReference>
<evidence type="ECO:0000313" key="5">
    <source>
        <dbReference type="EMBL" id="TPX08173.1"/>
    </source>
</evidence>
<feature type="compositionally biased region" description="Basic and acidic residues" evidence="4">
    <location>
        <begin position="196"/>
        <end position="206"/>
    </location>
</feature>
<feature type="region of interest" description="Disordered" evidence="4">
    <location>
        <begin position="237"/>
        <end position="290"/>
    </location>
</feature>
<evidence type="ECO:0000256" key="1">
    <source>
        <dbReference type="ARBA" id="ARBA00009947"/>
    </source>
</evidence>
<feature type="compositionally biased region" description="Low complexity" evidence="4">
    <location>
        <begin position="176"/>
        <end position="185"/>
    </location>
</feature>
<organism evidence="6 7">
    <name type="scientific">Thyridium curvatum</name>
    <dbReference type="NCBI Taxonomy" id="1093900"/>
    <lineage>
        <taxon>Eukaryota</taxon>
        <taxon>Fungi</taxon>
        <taxon>Dikarya</taxon>
        <taxon>Ascomycota</taxon>
        <taxon>Pezizomycotina</taxon>
        <taxon>Sordariomycetes</taxon>
        <taxon>Sordariomycetidae</taxon>
        <taxon>Thyridiales</taxon>
        <taxon>Thyridiaceae</taxon>
        <taxon>Thyridium</taxon>
    </lineage>
</organism>
<proteinExistence type="inferred from homology"/>
<dbReference type="STRING" id="1093900.A0A507ANW6"/>
<dbReference type="Gene3D" id="3.30.1120.90">
    <property type="entry name" value="Nucleosome assembly protein"/>
    <property type="match status" value="1"/>
</dbReference>
<gene>
    <name evidence="5" type="ORF">E0L32_001748</name>
    <name evidence="6" type="ORF">E0L32_001931</name>
</gene>
<evidence type="ECO:0000256" key="2">
    <source>
        <dbReference type="RuleBase" id="RU003876"/>
    </source>
</evidence>
<protein>
    <recommendedName>
        <fullName evidence="8">Nucleosome assembly protein</fullName>
    </recommendedName>
</protein>
<evidence type="ECO:0000313" key="6">
    <source>
        <dbReference type="EMBL" id="TPX08356.1"/>
    </source>
</evidence>
<dbReference type="Proteomes" id="UP000319257">
    <property type="component" value="Unassembled WGS sequence"/>
</dbReference>
<feature type="region of interest" description="Disordered" evidence="4">
    <location>
        <begin position="315"/>
        <end position="353"/>
    </location>
</feature>
<evidence type="ECO:0008006" key="8">
    <source>
        <dbReference type="Google" id="ProtNLM"/>
    </source>
</evidence>
<dbReference type="FunCoup" id="A0A507ANW6">
    <property type="interactions" value="563"/>
</dbReference>
<feature type="compositionally biased region" description="Acidic residues" evidence="4">
    <location>
        <begin position="336"/>
        <end position="345"/>
    </location>
</feature>
<name>A0A507ANW6_9PEZI</name>
<dbReference type="Pfam" id="PF00956">
    <property type="entry name" value="NAP"/>
    <property type="match status" value="1"/>
</dbReference>
<dbReference type="RefSeq" id="XP_030989884.1">
    <property type="nucleotide sequence ID" value="XM_031135861.1"/>
</dbReference>
<dbReference type="InParanoid" id="A0A507ANW6"/>
<feature type="compositionally biased region" description="Basic and acidic residues" evidence="4">
    <location>
        <begin position="237"/>
        <end position="259"/>
    </location>
</feature>
<keyword evidence="3" id="KW-0175">Coiled coil</keyword>